<feature type="chain" id="PRO_5017254345" evidence="3">
    <location>
        <begin position="33"/>
        <end position="1144"/>
    </location>
</feature>
<sequence>MKKKNLKKFSRRALALLIAAIMVAGSPQLVSLADEEEIGSDLTDDNSDSAGDDQSNSDPSPHSDAFDDGGSDGDVTPPDTTPEPDSQPTTDDESGASDQPADDGQPSADNPATNNQQELQDTTTVDVNGTPADVTITGTLTEDANGNTQYQGTGTVGEAPNDVNVTVSGSETTETDARNPLDPDPSGSEDKNITVTPGTDGEIHEDFNIRDQIEAEQKPTPPTEQGYQPVEEGNENSYYLPEDVQHPDENTTVTTNGTWELKENRNETGELTSYETTKVETVITETRTPNVPESMPENAEILKDETSGLEIGYRYSTTQDLGNNTIRTTIVTVINGETFSQTKDVTTTVETITLNEIKSGRVDADMSEVTTGDGHGETDVEEKDSITPGFEGTFDKKEYESKYEGMYDKDNDLIDRDGINSLAVAKITASSLNVRTGAGTAHPKYTNGAIANGTEVYIYDIDPKTGWYRIGEDAWISGDYIEIIAGTFEVKKGGCYLYSDNLKDKIDASRGTGAIVRADQMKKDSKGNIWYHINSDGNYSGWVKKSDLNPILNAEDAKDKELTQSDPKWLEDLEKDGYDCYYVGELGLESSIRADVGSSTTYRTHQFILRDKNNNKLYAYCADLNTGSKPDYRYKMVEIDDSDYWKRLINSNLPQEEQEEDAKKKQQALGNIVINGYWGMEDSDNPDEDVVGSLATLKKNLQVYLEALNSKKAEGEPRIDVEAVLQGATPGVALTATQAALWYYGNTGTDKQVNVTNFNSWKQYMGMYYDKTVKKMVGTGESTYESLDDDQKMALEQICSWLVSLKDLDDNTIGATKAPAEITKNDITNSSVTIKEKVTDNTEATMTVQQTDNKADIYKADVSFALEVTPSKLNDDLIIKIYAGEGENKVCIASKRIAGTPKTKDIEKDYDKFEEDGNVYTFRDLLLPNGTTITIELSGTRDLGNGIYIFSSEEKNGQTSQTFIGLADSHKKQAVNMSFTMKFNIEEASATITTEEKVTKAHSSSNWSTGTSSHNSYQRTINEGDDDADADDDSDADADADADSDADADVPDEPTPLTDIPTAPVPLTNIPVEETLTEISDEDVPLAGLPSRRGALVDIFDEDVPLANVPKTGDISDMWYVIAALSAAGLLCLAALDRKKRRNA</sequence>
<feature type="compositionally biased region" description="Polar residues" evidence="1">
    <location>
        <begin position="163"/>
        <end position="172"/>
    </location>
</feature>
<feature type="region of interest" description="Disordered" evidence="1">
    <location>
        <begin position="994"/>
        <end position="1066"/>
    </location>
</feature>
<name>A0A3A9B006_9FIRM</name>
<dbReference type="Gene3D" id="2.30.30.40">
    <property type="entry name" value="SH3 Domains"/>
    <property type="match status" value="1"/>
</dbReference>
<dbReference type="RefSeq" id="WP_120468502.1">
    <property type="nucleotide sequence ID" value="NZ_RAYQ01000006.1"/>
</dbReference>
<dbReference type="EMBL" id="RAYQ01000006">
    <property type="protein sequence ID" value="RKI91975.1"/>
    <property type="molecule type" value="Genomic_DNA"/>
</dbReference>
<proteinExistence type="predicted"/>
<feature type="region of interest" description="Disordered" evidence="1">
    <location>
        <begin position="35"/>
        <end position="257"/>
    </location>
</feature>
<feature type="compositionally biased region" description="Acidic residues" evidence="1">
    <location>
        <begin position="1023"/>
        <end position="1052"/>
    </location>
</feature>
<dbReference type="OrthoDB" id="2812205at2"/>
<dbReference type="NCBIfam" id="NF033073">
    <property type="entry name" value="LPXTG_double"/>
    <property type="match status" value="1"/>
</dbReference>
<keyword evidence="2" id="KW-0812">Transmembrane</keyword>
<dbReference type="AlphaFoldDB" id="A0A3A9B006"/>
<comment type="caution">
    <text evidence="4">The sequence shown here is derived from an EMBL/GenBank/DDBJ whole genome shotgun (WGS) entry which is preliminary data.</text>
</comment>
<dbReference type="NCBIfam" id="TIGR01167">
    <property type="entry name" value="LPXTG_anchor"/>
    <property type="match status" value="1"/>
</dbReference>
<feature type="compositionally biased region" description="Polar residues" evidence="1">
    <location>
        <begin position="107"/>
        <end position="127"/>
    </location>
</feature>
<keyword evidence="2" id="KW-1133">Transmembrane helix</keyword>
<feature type="compositionally biased region" description="Acidic residues" evidence="1">
    <location>
        <begin position="35"/>
        <end position="51"/>
    </location>
</feature>
<feature type="transmembrane region" description="Helical" evidence="2">
    <location>
        <begin position="1118"/>
        <end position="1136"/>
    </location>
</feature>
<keyword evidence="2" id="KW-0472">Membrane</keyword>
<protein>
    <submittedName>
        <fullName evidence="4">Doubled motif LPXTG anchor domain-containing protein</fullName>
    </submittedName>
</protein>
<accession>A0A3A9B006</accession>
<keyword evidence="3" id="KW-0732">Signal</keyword>
<evidence type="ECO:0000256" key="3">
    <source>
        <dbReference type="SAM" id="SignalP"/>
    </source>
</evidence>
<feature type="compositionally biased region" description="Low complexity" evidence="1">
    <location>
        <begin position="73"/>
        <end position="89"/>
    </location>
</feature>
<evidence type="ECO:0000256" key="1">
    <source>
        <dbReference type="SAM" id="MobiDB-lite"/>
    </source>
</evidence>
<evidence type="ECO:0000313" key="5">
    <source>
        <dbReference type="Proteomes" id="UP000280696"/>
    </source>
</evidence>
<organism evidence="4 5">
    <name type="scientific">Parablautia intestinalis</name>
    <dbReference type="NCBI Taxonomy" id="2320100"/>
    <lineage>
        <taxon>Bacteria</taxon>
        <taxon>Bacillati</taxon>
        <taxon>Bacillota</taxon>
        <taxon>Clostridia</taxon>
        <taxon>Lachnospirales</taxon>
        <taxon>Lachnospiraceae</taxon>
        <taxon>Parablautia</taxon>
    </lineage>
</organism>
<feature type="compositionally biased region" description="Basic and acidic residues" evidence="1">
    <location>
        <begin position="201"/>
        <end position="217"/>
    </location>
</feature>
<evidence type="ECO:0000313" key="4">
    <source>
        <dbReference type="EMBL" id="RKI91975.1"/>
    </source>
</evidence>
<feature type="signal peptide" evidence="3">
    <location>
        <begin position="1"/>
        <end position="32"/>
    </location>
</feature>
<evidence type="ECO:0000256" key="2">
    <source>
        <dbReference type="SAM" id="Phobius"/>
    </source>
</evidence>
<feature type="region of interest" description="Disordered" evidence="1">
    <location>
        <begin position="366"/>
        <end position="385"/>
    </location>
</feature>
<reference evidence="4 5" key="1">
    <citation type="submission" date="2018-09" db="EMBL/GenBank/DDBJ databases">
        <title>Murine metabolic-syndrome-specific gut microbial biobank.</title>
        <authorList>
            <person name="Liu C."/>
        </authorList>
    </citation>
    <scope>NUCLEOTIDE SEQUENCE [LARGE SCALE GENOMIC DNA]</scope>
    <source>
        <strain evidence="4 5">0.1xD8-82</strain>
    </source>
</reference>
<feature type="compositionally biased region" description="Low complexity" evidence="1">
    <location>
        <begin position="1002"/>
        <end position="1016"/>
    </location>
</feature>
<dbReference type="Proteomes" id="UP000280696">
    <property type="component" value="Unassembled WGS sequence"/>
</dbReference>
<gene>
    <name evidence="4" type="ORF">D7V94_07790</name>
</gene>
<keyword evidence="5" id="KW-1185">Reference proteome</keyword>
<feature type="compositionally biased region" description="Polar residues" evidence="1">
    <location>
        <begin position="136"/>
        <end position="153"/>
    </location>
</feature>